<evidence type="ECO:0000256" key="2">
    <source>
        <dbReference type="ARBA" id="ARBA00022692"/>
    </source>
</evidence>
<evidence type="ECO:0000313" key="8">
    <source>
        <dbReference type="EMBL" id="KAI1618884.1"/>
    </source>
</evidence>
<organism evidence="8 9">
    <name type="scientific">Exophiala viscosa</name>
    <dbReference type="NCBI Taxonomy" id="2486360"/>
    <lineage>
        <taxon>Eukaryota</taxon>
        <taxon>Fungi</taxon>
        <taxon>Dikarya</taxon>
        <taxon>Ascomycota</taxon>
        <taxon>Pezizomycotina</taxon>
        <taxon>Eurotiomycetes</taxon>
        <taxon>Chaetothyriomycetidae</taxon>
        <taxon>Chaetothyriales</taxon>
        <taxon>Herpotrichiellaceae</taxon>
        <taxon>Exophiala</taxon>
    </lineage>
</organism>
<feature type="domain" description="Major facilitator superfamily (MFS) profile" evidence="7">
    <location>
        <begin position="106"/>
        <end position="538"/>
    </location>
</feature>
<dbReference type="PANTHER" id="PTHR23502:SF33">
    <property type="entry name" value="MAJOR FACILITATOR SUPERFAMILY (MFS) PROFILE DOMAIN-CONTAINING PROTEIN-RELATED"/>
    <property type="match status" value="1"/>
</dbReference>
<comment type="subcellular location">
    <subcellularLocation>
        <location evidence="1">Membrane</location>
        <topology evidence="1">Multi-pass membrane protein</topology>
    </subcellularLocation>
</comment>
<feature type="transmembrane region" description="Helical" evidence="6">
    <location>
        <begin position="261"/>
        <end position="281"/>
    </location>
</feature>
<dbReference type="SUPFAM" id="SSF103473">
    <property type="entry name" value="MFS general substrate transporter"/>
    <property type="match status" value="1"/>
</dbReference>
<dbReference type="InterPro" id="IPR005829">
    <property type="entry name" value="Sugar_transporter_CS"/>
</dbReference>
<evidence type="ECO:0000256" key="4">
    <source>
        <dbReference type="ARBA" id="ARBA00023136"/>
    </source>
</evidence>
<accession>A0AAN6E6F6</accession>
<keyword evidence="9" id="KW-1185">Reference proteome</keyword>
<feature type="transmembrane region" description="Helical" evidence="6">
    <location>
        <begin position="232"/>
        <end position="255"/>
    </location>
</feature>
<proteinExistence type="predicted"/>
<dbReference type="GO" id="GO:0016020">
    <property type="term" value="C:membrane"/>
    <property type="evidence" value="ECO:0007669"/>
    <property type="project" value="UniProtKB-SubCell"/>
</dbReference>
<dbReference type="PROSITE" id="PS50850">
    <property type="entry name" value="MFS"/>
    <property type="match status" value="1"/>
</dbReference>
<reference evidence="8" key="1">
    <citation type="journal article" date="2022" name="bioRxiv">
        <title>Deciphering the potential niche of two novel black yeast fungi from a biological soil crust based on their genomes, phenotypes, and melanin regulation.</title>
        <authorList>
            <consortium name="DOE Joint Genome Institute"/>
            <person name="Carr E.C."/>
            <person name="Barton Q."/>
            <person name="Grambo S."/>
            <person name="Sullivan M."/>
            <person name="Renfro C.M."/>
            <person name="Kuo A."/>
            <person name="Pangilinan J."/>
            <person name="Lipzen A."/>
            <person name="Keymanesh K."/>
            <person name="Savage E."/>
            <person name="Barry K."/>
            <person name="Grigoriev I.V."/>
            <person name="Riekhof W.R."/>
            <person name="Harris S.S."/>
        </authorList>
    </citation>
    <scope>NUCLEOTIDE SEQUENCE</scope>
    <source>
        <strain evidence="8">JF 03-4F</strain>
    </source>
</reference>
<dbReference type="Proteomes" id="UP001203852">
    <property type="component" value="Unassembled WGS sequence"/>
</dbReference>
<dbReference type="CDD" id="cd17323">
    <property type="entry name" value="MFS_Tpo1_MDR_like"/>
    <property type="match status" value="1"/>
</dbReference>
<feature type="transmembrane region" description="Helical" evidence="6">
    <location>
        <begin position="106"/>
        <end position="129"/>
    </location>
</feature>
<name>A0AAN6E6F6_9EURO</name>
<dbReference type="GO" id="GO:0042908">
    <property type="term" value="P:xenobiotic transport"/>
    <property type="evidence" value="ECO:0007669"/>
    <property type="project" value="UniProtKB-ARBA"/>
</dbReference>
<feature type="transmembrane region" description="Helical" evidence="6">
    <location>
        <begin position="206"/>
        <end position="225"/>
    </location>
</feature>
<feature type="transmembrane region" description="Helical" evidence="6">
    <location>
        <begin position="477"/>
        <end position="500"/>
    </location>
</feature>
<evidence type="ECO:0000313" key="9">
    <source>
        <dbReference type="Proteomes" id="UP001203852"/>
    </source>
</evidence>
<dbReference type="InterPro" id="IPR020846">
    <property type="entry name" value="MFS_dom"/>
</dbReference>
<comment type="caution">
    <text evidence="8">The sequence shown here is derived from an EMBL/GenBank/DDBJ whole genome shotgun (WGS) entry which is preliminary data.</text>
</comment>
<evidence type="ECO:0000256" key="1">
    <source>
        <dbReference type="ARBA" id="ARBA00004141"/>
    </source>
</evidence>
<keyword evidence="3 6" id="KW-1133">Transmembrane helix</keyword>
<feature type="compositionally biased region" description="Polar residues" evidence="5">
    <location>
        <begin position="14"/>
        <end position="30"/>
    </location>
</feature>
<feature type="transmembrane region" description="Helical" evidence="6">
    <location>
        <begin position="176"/>
        <end position="200"/>
    </location>
</feature>
<protein>
    <submittedName>
        <fullName evidence="8">MFS multidrug transporter</fullName>
    </submittedName>
</protein>
<dbReference type="PROSITE" id="PS00216">
    <property type="entry name" value="SUGAR_TRANSPORT_1"/>
    <property type="match status" value="1"/>
</dbReference>
<feature type="transmembrane region" description="Helical" evidence="6">
    <location>
        <begin position="512"/>
        <end position="531"/>
    </location>
</feature>
<dbReference type="FunFam" id="1.20.1250.20:FF:000460">
    <property type="entry name" value="MFS multidrug transporter, putative"/>
    <property type="match status" value="1"/>
</dbReference>
<evidence type="ECO:0000256" key="5">
    <source>
        <dbReference type="SAM" id="MobiDB-lite"/>
    </source>
</evidence>
<dbReference type="InterPro" id="IPR011701">
    <property type="entry name" value="MFS"/>
</dbReference>
<feature type="transmembrane region" description="Helical" evidence="6">
    <location>
        <begin position="444"/>
        <end position="465"/>
    </location>
</feature>
<dbReference type="EMBL" id="MU404350">
    <property type="protein sequence ID" value="KAI1618884.1"/>
    <property type="molecule type" value="Genomic_DNA"/>
</dbReference>
<evidence type="ECO:0000259" key="7">
    <source>
        <dbReference type="PROSITE" id="PS50850"/>
    </source>
</evidence>
<dbReference type="InterPro" id="IPR036259">
    <property type="entry name" value="MFS_trans_sf"/>
</dbReference>
<keyword evidence="4 6" id="KW-0472">Membrane</keyword>
<dbReference type="PANTHER" id="PTHR23502">
    <property type="entry name" value="MAJOR FACILITATOR SUPERFAMILY"/>
    <property type="match status" value="1"/>
</dbReference>
<feature type="transmembrane region" description="Helical" evidence="6">
    <location>
        <begin position="419"/>
        <end position="438"/>
    </location>
</feature>
<keyword evidence="2 6" id="KW-0812">Transmembrane</keyword>
<sequence>MATNGSEGWHDETQSSPSIGTRFSSHQSNINKEDPGNTINQLPQNDPTDECEKSLEKSLTRVSSMRSRVQATIHPESDLERGLVGWDGQDDPQNPINFPRQRKWGLLGLVSAITFVSPLASSMFAPAVSFMGKDFGESSELVLSFTVSVYLLGYVFGPLVLAPMSEIYGRRIVLSAANWFFVVWQIGCALAPNIGLLIFFRFMAGIGGSGCLTLGAGVISDLFIVEERGLATAIWSLGPLLGPVAGPICGGFIAQQAGWRWVFWVLLIASGVTSLGIELLNKETYARVLIRWKTERLAKVLGRSDLRSCYDKDDAPNTATQILLAGLARPLMMFVKSPIVALLSVYMAIVYGLLYLLFTTITFVFSGQYGWSPELTGLAYLGVGIGFFLGLATMALTSDKMVVKLTKRNNGKFEPEMRLPTMIFFAFFIPISFFWYGWSADKKVFWVVPIIGMIPFSFGMMGIFLPIQTYLIDCYTGYAASAVAILTASRSLLGALLPLAGGPMYQKLGLGWGNSLLGFIGLACIPIPIFFTKYGKSLREKYPLEL</sequence>
<dbReference type="AlphaFoldDB" id="A0AAN6E6F6"/>
<feature type="region of interest" description="Disordered" evidence="5">
    <location>
        <begin position="1"/>
        <end position="52"/>
    </location>
</feature>
<feature type="transmembrane region" description="Helical" evidence="6">
    <location>
        <begin position="339"/>
        <end position="365"/>
    </location>
</feature>
<dbReference type="GO" id="GO:0022857">
    <property type="term" value="F:transmembrane transporter activity"/>
    <property type="evidence" value="ECO:0007669"/>
    <property type="project" value="InterPro"/>
</dbReference>
<gene>
    <name evidence="8" type="ORF">EDD36DRAFT_414543</name>
</gene>
<dbReference type="GO" id="GO:0140115">
    <property type="term" value="P:export across plasma membrane"/>
    <property type="evidence" value="ECO:0007669"/>
    <property type="project" value="UniProtKB-ARBA"/>
</dbReference>
<feature type="transmembrane region" description="Helical" evidence="6">
    <location>
        <begin position="377"/>
        <end position="398"/>
    </location>
</feature>
<dbReference type="Gene3D" id="1.20.1250.20">
    <property type="entry name" value="MFS general substrate transporter like domains"/>
    <property type="match status" value="1"/>
</dbReference>
<feature type="compositionally biased region" description="Polar residues" evidence="5">
    <location>
        <begin position="37"/>
        <end position="46"/>
    </location>
</feature>
<dbReference type="Pfam" id="PF07690">
    <property type="entry name" value="MFS_1"/>
    <property type="match status" value="1"/>
</dbReference>
<evidence type="ECO:0000256" key="3">
    <source>
        <dbReference type="ARBA" id="ARBA00022989"/>
    </source>
</evidence>
<feature type="transmembrane region" description="Helical" evidence="6">
    <location>
        <begin position="141"/>
        <end position="164"/>
    </location>
</feature>
<evidence type="ECO:0000256" key="6">
    <source>
        <dbReference type="SAM" id="Phobius"/>
    </source>
</evidence>